<dbReference type="AlphaFoldDB" id="A0A382UM52"/>
<protein>
    <recommendedName>
        <fullName evidence="1">4Fe4S-binding SPASM domain-containing protein</fullName>
    </recommendedName>
</protein>
<name>A0A382UM52_9ZZZZ</name>
<dbReference type="SUPFAM" id="SSF102114">
    <property type="entry name" value="Radical SAM enzymes"/>
    <property type="match status" value="1"/>
</dbReference>
<feature type="domain" description="4Fe4S-binding SPASM" evidence="1">
    <location>
        <begin position="100"/>
        <end position="170"/>
    </location>
</feature>
<evidence type="ECO:0000259" key="1">
    <source>
        <dbReference type="Pfam" id="PF13186"/>
    </source>
</evidence>
<accession>A0A382UM52</accession>
<dbReference type="InterPro" id="IPR013785">
    <property type="entry name" value="Aldolase_TIM"/>
</dbReference>
<evidence type="ECO:0000313" key="2">
    <source>
        <dbReference type="EMBL" id="SVD35339.1"/>
    </source>
</evidence>
<dbReference type="EMBL" id="UINC01145296">
    <property type="protein sequence ID" value="SVD35339.1"/>
    <property type="molecule type" value="Genomic_DNA"/>
</dbReference>
<dbReference type="InterPro" id="IPR023885">
    <property type="entry name" value="4Fe4S-binding_SPASM_dom"/>
</dbReference>
<feature type="non-terminal residue" evidence="2">
    <location>
        <position position="1"/>
    </location>
</feature>
<organism evidence="2">
    <name type="scientific">marine metagenome</name>
    <dbReference type="NCBI Taxonomy" id="408172"/>
    <lineage>
        <taxon>unclassified sequences</taxon>
        <taxon>metagenomes</taxon>
        <taxon>ecological metagenomes</taxon>
    </lineage>
</organism>
<reference evidence="2" key="1">
    <citation type="submission" date="2018-05" db="EMBL/GenBank/DDBJ databases">
        <authorList>
            <person name="Lanie J.A."/>
            <person name="Ng W.-L."/>
            <person name="Kazmierczak K.M."/>
            <person name="Andrzejewski T.M."/>
            <person name="Davidsen T.M."/>
            <person name="Wayne K.J."/>
            <person name="Tettelin H."/>
            <person name="Glass J.I."/>
            <person name="Rusch D."/>
            <person name="Podicherti R."/>
            <person name="Tsui H.-C.T."/>
            <person name="Winkler M.E."/>
        </authorList>
    </citation>
    <scope>NUCLEOTIDE SEQUENCE</scope>
</reference>
<gene>
    <name evidence="2" type="ORF">METZ01_LOCUS388193</name>
</gene>
<dbReference type="CDD" id="cd21109">
    <property type="entry name" value="SPASM"/>
    <property type="match status" value="1"/>
</dbReference>
<dbReference type="Gene3D" id="3.20.20.70">
    <property type="entry name" value="Aldolase class I"/>
    <property type="match status" value="1"/>
</dbReference>
<proteinExistence type="predicted"/>
<dbReference type="Pfam" id="PF13186">
    <property type="entry name" value="SPASM"/>
    <property type="match status" value="1"/>
</dbReference>
<sequence length="203" mass="23911">EVLRLGGKLDKVTKNINDFLEVKKEKEAHHLRVRVSFCLQEKNIDELKLFYDQWKNKVNMITYQDVLDFSVFDKPDNEMDLTEEELDACYKEKEQTKFVCNQPWQTPIIDVEGNVVPCGCPVREHNKDFYLGNLLKGDTIKSCWKGEKMTKLREMHLKGEYYKNPMCRVCVKTFRKSEAAALRLQKEHSSEISKIRKDIDQSL</sequence>
<dbReference type="InterPro" id="IPR058240">
    <property type="entry name" value="rSAM_sf"/>
</dbReference>